<dbReference type="OrthoDB" id="25105at10239"/>
<dbReference type="RefSeq" id="YP_008857897.1">
    <property type="nucleotide sequence ID" value="NC_022972.2"/>
</dbReference>
<name>V5R9A3_9CAUD</name>
<keyword evidence="2" id="KW-1185">Reference proteome</keyword>
<gene>
    <name evidence="1" type="ORF">ArV2_gp26</name>
</gene>
<accession>V5R9A3</accession>
<keyword evidence="1" id="KW-0540">Nuclease</keyword>
<dbReference type="GO" id="GO:0004519">
    <property type="term" value="F:endonuclease activity"/>
    <property type="evidence" value="ECO:0007669"/>
    <property type="project" value="UniProtKB-KW"/>
</dbReference>
<proteinExistence type="predicted"/>
<protein>
    <submittedName>
        <fullName evidence="1">HNH endonuclease</fullName>
    </submittedName>
</protein>
<dbReference type="KEGG" id="vg:17776888"/>
<reference evidence="1 2" key="1">
    <citation type="journal article" date="2014" name="PLoS ONE">
        <title>Isolation and Characterization of vB_ArS-ArV2 - First Arthrobacter sp. Infecting Bacteriophage with Completely Sequenced Genome.</title>
        <authorList>
            <person name="Simoliunas E."/>
            <person name="Kaliniene L."/>
            <person name="Stasilo M."/>
            <person name="Truncaite L."/>
            <person name="Zajanckauskaite A."/>
            <person name="Staniulis J."/>
            <person name="Nainys J."/>
            <person name="Kaupinis A."/>
            <person name="Valius M."/>
            <person name="Meskys R."/>
        </authorList>
    </citation>
    <scope>NUCLEOTIDE SEQUENCE [LARGE SCALE GENOMIC DNA]</scope>
</reference>
<keyword evidence="1" id="KW-0378">Hydrolase</keyword>
<organism evidence="1 2">
    <name type="scientific">Arthrobacter phage vB_ArS-ArV2</name>
    <dbReference type="NCBI Taxonomy" id="1414742"/>
    <lineage>
        <taxon>Viruses</taxon>
        <taxon>Duplodnaviria</taxon>
        <taxon>Heunggongvirae</taxon>
        <taxon>Uroviricota</taxon>
        <taxon>Caudoviricetes</taxon>
        <taxon>Arvduovirus</taxon>
        <taxon>Arvduovirus ArV2</taxon>
    </lineage>
</organism>
<evidence type="ECO:0000313" key="2">
    <source>
        <dbReference type="Proteomes" id="UP000018644"/>
    </source>
</evidence>
<sequence length="182" mass="20494">MSIVTRVCGRCKVEQPIDQFYVEAEARASARQGKKRKMPCRGCQQRYAAERRAPRQALCDKIKMESGCMDCGLQPKYSQVLEFDHRPGEVKLFHISDRMVTGTVEDLLAEIAKCDVVCANCHRIRTVEKNQFGQDLGSTRIRMGQVYKDRAAGLGHIWQDAEVATAARSSVPDQLQLELFSA</sequence>
<dbReference type="EMBL" id="KF692088">
    <property type="protein sequence ID" value="AHB31637.1"/>
    <property type="molecule type" value="Genomic_DNA"/>
</dbReference>
<evidence type="ECO:0000313" key="1">
    <source>
        <dbReference type="EMBL" id="AHB31637.1"/>
    </source>
</evidence>
<dbReference type="GeneID" id="17776888"/>
<dbReference type="Proteomes" id="UP000018644">
    <property type="component" value="Segment"/>
</dbReference>
<keyword evidence="1" id="KW-0255">Endonuclease</keyword>